<dbReference type="PANTHER" id="PTHR30173">
    <property type="entry name" value="SIGMA 19 FACTOR"/>
    <property type="match status" value="1"/>
</dbReference>
<name>A0ABS4VMG0_9PSEU</name>
<dbReference type="RefSeq" id="WP_245353118.1">
    <property type="nucleotide sequence ID" value="NZ_JAGINU010000001.1"/>
</dbReference>
<keyword evidence="2" id="KW-1185">Reference proteome</keyword>
<comment type="caution">
    <text evidence="1">The sequence shown here is derived from an EMBL/GenBank/DDBJ whole genome shotgun (WGS) entry which is preliminary data.</text>
</comment>
<dbReference type="SUPFAM" id="SSF54427">
    <property type="entry name" value="NTF2-like"/>
    <property type="match status" value="1"/>
</dbReference>
<gene>
    <name evidence="1" type="ORF">JOF36_000811</name>
</gene>
<evidence type="ECO:0000313" key="1">
    <source>
        <dbReference type="EMBL" id="MBP2365115.1"/>
    </source>
</evidence>
<dbReference type="PANTHER" id="PTHR30173:SF36">
    <property type="entry name" value="ECF RNA POLYMERASE SIGMA FACTOR SIGJ"/>
    <property type="match status" value="1"/>
</dbReference>
<evidence type="ECO:0008006" key="3">
    <source>
        <dbReference type="Google" id="ProtNLM"/>
    </source>
</evidence>
<accession>A0ABS4VMG0</accession>
<proteinExistence type="predicted"/>
<dbReference type="EMBL" id="JAGINU010000001">
    <property type="protein sequence ID" value="MBP2365115.1"/>
    <property type="molecule type" value="Genomic_DNA"/>
</dbReference>
<dbReference type="InterPro" id="IPR032710">
    <property type="entry name" value="NTF2-like_dom_sf"/>
</dbReference>
<protein>
    <recommendedName>
        <fullName evidence="3">IclR-ED domain-containing protein</fullName>
    </recommendedName>
</protein>
<dbReference type="Proteomes" id="UP001519295">
    <property type="component" value="Unassembled WGS sequence"/>
</dbReference>
<sequence>MLAAEAVSVADGGGKTTAARRPVWGRARVARYLAGGLGRFAGALDVGIVEINGEPAVWGWAGARLVGVAVPEFAGEQIVALRIVVNPDKLGFLAGQAAALSHSTGVTGPSS</sequence>
<reference evidence="1 2" key="1">
    <citation type="submission" date="2021-03" db="EMBL/GenBank/DDBJ databases">
        <title>Sequencing the genomes of 1000 actinobacteria strains.</title>
        <authorList>
            <person name="Klenk H.-P."/>
        </authorList>
    </citation>
    <scope>NUCLEOTIDE SEQUENCE [LARGE SCALE GENOMIC DNA]</scope>
    <source>
        <strain evidence="1 2">DSM 45256</strain>
    </source>
</reference>
<organism evidence="1 2">
    <name type="scientific">Pseudonocardia parietis</name>
    <dbReference type="NCBI Taxonomy" id="570936"/>
    <lineage>
        <taxon>Bacteria</taxon>
        <taxon>Bacillati</taxon>
        <taxon>Actinomycetota</taxon>
        <taxon>Actinomycetes</taxon>
        <taxon>Pseudonocardiales</taxon>
        <taxon>Pseudonocardiaceae</taxon>
        <taxon>Pseudonocardia</taxon>
    </lineage>
</organism>
<dbReference type="InterPro" id="IPR052704">
    <property type="entry name" value="ECF_Sigma-70_Domain"/>
</dbReference>
<evidence type="ECO:0000313" key="2">
    <source>
        <dbReference type="Proteomes" id="UP001519295"/>
    </source>
</evidence>